<dbReference type="InterPro" id="IPR001494">
    <property type="entry name" value="Importin-beta_N"/>
</dbReference>
<dbReference type="InterPro" id="IPR057941">
    <property type="entry name" value="TPR_TNPO3_IPO13_2nd"/>
</dbReference>
<reference evidence="2 3" key="1">
    <citation type="submission" date="2017-01" db="EMBL/GenBank/DDBJ databases">
        <authorList>
            <person name="Mah S.A."/>
            <person name="Swanson W.J."/>
            <person name="Moy G.W."/>
            <person name="Vacquier V.D."/>
        </authorList>
    </citation>
    <scope>NUCLEOTIDE SEQUENCE [LARGE SCALE GENOMIC DNA]</scope>
    <source>
        <strain evidence="2 3">GSMNP</strain>
    </source>
</reference>
<dbReference type="Pfam" id="PF03810">
    <property type="entry name" value="IBN_N"/>
    <property type="match status" value="1"/>
</dbReference>
<dbReference type="STRING" id="133412.A0A1R1XQR3"/>
<dbReference type="PROSITE" id="PS50166">
    <property type="entry name" value="IMPORTIN_B_NT"/>
    <property type="match status" value="1"/>
</dbReference>
<dbReference type="OrthoDB" id="435593at2759"/>
<comment type="caution">
    <text evidence="2">The sequence shown here is derived from an EMBL/GenBank/DDBJ whole genome shotgun (WGS) entry which is preliminary data.</text>
</comment>
<accession>A0A1R1XQR3</accession>
<dbReference type="AlphaFoldDB" id="A0A1R1XQR3"/>
<proteinExistence type="predicted"/>
<dbReference type="Pfam" id="PF24140">
    <property type="entry name" value="TPR_TNPO3_IPO13_3rd"/>
    <property type="match status" value="1"/>
</dbReference>
<dbReference type="PANTHER" id="PTHR12363">
    <property type="entry name" value="TRANSPORTIN 3 AND IMPORTIN 13"/>
    <property type="match status" value="1"/>
</dbReference>
<organism evidence="2 3">
    <name type="scientific">Smittium culicis</name>
    <dbReference type="NCBI Taxonomy" id="133412"/>
    <lineage>
        <taxon>Eukaryota</taxon>
        <taxon>Fungi</taxon>
        <taxon>Fungi incertae sedis</taxon>
        <taxon>Zoopagomycota</taxon>
        <taxon>Kickxellomycotina</taxon>
        <taxon>Harpellomycetes</taxon>
        <taxon>Harpellales</taxon>
        <taxon>Legeriomycetaceae</taxon>
        <taxon>Smittium</taxon>
    </lineage>
</organism>
<dbReference type="Pfam" id="PF08389">
    <property type="entry name" value="Xpo1"/>
    <property type="match status" value="1"/>
</dbReference>
<dbReference type="GO" id="GO:0031267">
    <property type="term" value="F:small GTPase binding"/>
    <property type="evidence" value="ECO:0007669"/>
    <property type="project" value="InterPro"/>
</dbReference>
<dbReference type="Gene3D" id="1.25.10.10">
    <property type="entry name" value="Leucine-rich Repeat Variant"/>
    <property type="match status" value="1"/>
</dbReference>
<dbReference type="EMBL" id="LSSN01002175">
    <property type="protein sequence ID" value="OMJ16971.1"/>
    <property type="molecule type" value="Genomic_DNA"/>
</dbReference>
<sequence length="1012" mass="113406">MSDSNDVLQALQLLYQSADQNSKAQANQWLQDFQKKDTAWVISDSILRNTELGLESRLFAAQTLRFKIINNFKELDPSSGISLKDSLIQHLVSSRDGSQALITQLCLSLADLALQLVSWEDPVKEMIDNFTSDSSSISVLLEFLTVLPEEVDNNDRILVERAVYTERANRLLTLKSMQVVELLVNCLQSSALASVVQTKVLDCFSAWLKSGELTLNLLQRTPLLDLAFAALQSDDEHVFETAVDAICGYIFESRDSEGQDTSNPEYNNIIDQTRNTLLEKLAALSNSMRNDTSISSDEDTDKMRGYCRIFTEAGEAWVKSMTEQPSNFRNLLESMLIVMRFPSLEILPMTFNFWASITDSITVRIHSASNQEKEMISSIYFPVFNALIEIVIVHLRYPQSYDGFSIESENSASGWSAKDRDDFSDFRHNIGDVLKDSVKILGQELALQQPYNILAEQLSNPQQGSQPSWQIIEAPLFAIRAMGSEVDQNENVVLPKIMDLLPRFPYHPKLRYSATLVLGRYTEWTFAHPQYIPFQLDYISSGFELKEVVAASTQALKYLCKDCNQYMVSYWKQLETFYSSVALTSDLPDEDIIDLTEALSHVIAAIPMDSFPNALDAFCSPTIKSLESLLSSNSDDKKTKLEIAISSVNKFSSDSDVSESSGRLLRVIMSRYSYGNSSIYNEGIQLLLSAFQNTGFGVYIWVARKFVEKYASDTYLPAESETVNLSVACSTLVEKIGEIMISSVSNRLSDFDSIPEPLEEYYLLLSMALQKQPARTIMSSSFLQALQLSLTISRSVHYYVQEAVLEAWSALIFPAVRNLSIYRDDIEASAIKFSIPIHSNVPPYLNNEEANKNSANKTDNASQLKYNINQMIFIFNNIGTELSKVLLEGLITSTFPDLITFSSSIYTSLVQLVTDGGQLFGNIAANDVNTLPISAALINQVERNNVSAKALVLAINFIASLPAASNISDSEKESFLNDYSLHLSTSHFARLRRLISDFSLVYRRKNNIKLGP</sequence>
<dbReference type="PANTHER" id="PTHR12363:SF53">
    <property type="entry name" value="MRNA TRANSPORT REGULATOR MTR10"/>
    <property type="match status" value="1"/>
</dbReference>
<gene>
    <name evidence="2" type="ORF">AYI70_g6275</name>
</gene>
<feature type="domain" description="Importin N-terminal" evidence="1">
    <location>
        <begin position="26"/>
        <end position="93"/>
    </location>
</feature>
<keyword evidence="3" id="KW-1185">Reference proteome</keyword>
<evidence type="ECO:0000313" key="2">
    <source>
        <dbReference type="EMBL" id="OMJ16971.1"/>
    </source>
</evidence>
<dbReference type="Proteomes" id="UP000187283">
    <property type="component" value="Unassembled WGS sequence"/>
</dbReference>
<protein>
    <recommendedName>
        <fullName evidence="1">Importin N-terminal domain-containing protein</fullName>
    </recommendedName>
</protein>
<dbReference type="GO" id="GO:0005737">
    <property type="term" value="C:cytoplasm"/>
    <property type="evidence" value="ECO:0007669"/>
    <property type="project" value="TreeGrafter"/>
</dbReference>
<evidence type="ECO:0000313" key="3">
    <source>
        <dbReference type="Proteomes" id="UP000187283"/>
    </source>
</evidence>
<dbReference type="Pfam" id="PF24138">
    <property type="entry name" value="TPR_TNPO3_IPO13_2nd"/>
    <property type="match status" value="1"/>
</dbReference>
<dbReference type="InterPro" id="IPR051345">
    <property type="entry name" value="Importin_beta-like_NTR"/>
</dbReference>
<dbReference type="InterPro" id="IPR057942">
    <property type="entry name" value="TPR_TNPO3_IPO13_3rd"/>
</dbReference>
<name>A0A1R1XQR3_9FUNG</name>
<dbReference type="InterPro" id="IPR013598">
    <property type="entry name" value="Exportin-1/Importin-b-like"/>
</dbReference>
<dbReference type="InterPro" id="IPR011989">
    <property type="entry name" value="ARM-like"/>
</dbReference>
<dbReference type="GO" id="GO:0006606">
    <property type="term" value="P:protein import into nucleus"/>
    <property type="evidence" value="ECO:0007669"/>
    <property type="project" value="TreeGrafter"/>
</dbReference>
<dbReference type="SUPFAM" id="SSF48371">
    <property type="entry name" value="ARM repeat"/>
    <property type="match status" value="1"/>
</dbReference>
<evidence type="ECO:0000259" key="1">
    <source>
        <dbReference type="PROSITE" id="PS50166"/>
    </source>
</evidence>
<dbReference type="InterPro" id="IPR016024">
    <property type="entry name" value="ARM-type_fold"/>
</dbReference>